<dbReference type="EMBL" id="NSKE01000002">
    <property type="protein sequence ID" value="PAU95344.1"/>
    <property type="molecule type" value="Genomic_DNA"/>
</dbReference>
<dbReference type="SUPFAM" id="SSF56925">
    <property type="entry name" value="OMPA-like"/>
    <property type="match status" value="1"/>
</dbReference>
<gene>
    <name evidence="3" type="ORF">CK503_03885</name>
</gene>
<accession>A0A2A2GEC8</accession>
<sequence length="192" mass="20292">MKKLFLPFIICGLISLAVAPKASAQADFGLRAGINFANVNDRPDNFDPDSRTGLMVGGYLNFKVPMSPISIQPEAIYSQKGFKIGNGTAEVDYLEIPVLAKFSFAPGPVQPHVYFGPYAGFVLNSEVSGNNLSVDIDNTQTDFGGIVGAGADLNAGVAKLNLGVRYGFGFTNMFENGDVKNGVFSVVAGISL</sequence>
<evidence type="ECO:0000313" key="4">
    <source>
        <dbReference type="Proteomes" id="UP000218831"/>
    </source>
</evidence>
<dbReference type="RefSeq" id="WP_095605470.1">
    <property type="nucleotide sequence ID" value="NZ_NSKE01000002.1"/>
</dbReference>
<dbReference type="Pfam" id="PF13568">
    <property type="entry name" value="OMP_b-brl_2"/>
    <property type="match status" value="1"/>
</dbReference>
<evidence type="ECO:0000259" key="2">
    <source>
        <dbReference type="Pfam" id="PF13568"/>
    </source>
</evidence>
<organism evidence="3 4">
    <name type="scientific">Fodinibius salipaludis</name>
    <dbReference type="NCBI Taxonomy" id="2032627"/>
    <lineage>
        <taxon>Bacteria</taxon>
        <taxon>Pseudomonadati</taxon>
        <taxon>Balneolota</taxon>
        <taxon>Balneolia</taxon>
        <taxon>Balneolales</taxon>
        <taxon>Balneolaceae</taxon>
        <taxon>Fodinibius</taxon>
    </lineage>
</organism>
<dbReference type="InterPro" id="IPR011250">
    <property type="entry name" value="OMP/PagP_B-barrel"/>
</dbReference>
<dbReference type="OrthoDB" id="947434at2"/>
<evidence type="ECO:0000313" key="3">
    <source>
        <dbReference type="EMBL" id="PAU95344.1"/>
    </source>
</evidence>
<keyword evidence="4" id="KW-1185">Reference proteome</keyword>
<name>A0A2A2GEC8_9BACT</name>
<feature type="chain" id="PRO_5012426179" description="Outer membrane protein beta-barrel domain-containing protein" evidence="1">
    <location>
        <begin position="25"/>
        <end position="192"/>
    </location>
</feature>
<comment type="caution">
    <text evidence="3">The sequence shown here is derived from an EMBL/GenBank/DDBJ whole genome shotgun (WGS) entry which is preliminary data.</text>
</comment>
<evidence type="ECO:0000256" key="1">
    <source>
        <dbReference type="SAM" id="SignalP"/>
    </source>
</evidence>
<keyword evidence="1" id="KW-0732">Signal</keyword>
<dbReference type="InterPro" id="IPR025665">
    <property type="entry name" value="Beta-barrel_OMP_2"/>
</dbReference>
<feature type="signal peptide" evidence="1">
    <location>
        <begin position="1"/>
        <end position="24"/>
    </location>
</feature>
<protein>
    <recommendedName>
        <fullName evidence="2">Outer membrane protein beta-barrel domain-containing protein</fullName>
    </recommendedName>
</protein>
<proteinExistence type="predicted"/>
<dbReference type="Proteomes" id="UP000218831">
    <property type="component" value="Unassembled WGS sequence"/>
</dbReference>
<dbReference type="AlphaFoldDB" id="A0A2A2GEC8"/>
<reference evidence="3 4" key="1">
    <citation type="submission" date="2017-08" db="EMBL/GenBank/DDBJ databases">
        <title>Aliifodinibius alkalisoli sp. nov., isolated from saline alkaline soil.</title>
        <authorList>
            <person name="Liu D."/>
            <person name="Zhang G."/>
        </authorList>
    </citation>
    <scope>NUCLEOTIDE SEQUENCE [LARGE SCALE GENOMIC DNA]</scope>
    <source>
        <strain evidence="3 4">WN023</strain>
    </source>
</reference>
<feature type="domain" description="Outer membrane protein beta-barrel" evidence="2">
    <location>
        <begin position="26"/>
        <end position="175"/>
    </location>
</feature>